<dbReference type="GO" id="GO:0015074">
    <property type="term" value="P:DNA integration"/>
    <property type="evidence" value="ECO:0007669"/>
    <property type="project" value="InterPro"/>
</dbReference>
<accession>A0A377SSW9</accession>
<gene>
    <name evidence="3" type="ORF">EV682_12320</name>
    <name evidence="2" type="ORF">NCTC11159_03711</name>
</gene>
<dbReference type="AlphaFoldDB" id="A0A377SSW9"/>
<dbReference type="InterPro" id="IPR013762">
    <property type="entry name" value="Integrase-like_cat_sf"/>
</dbReference>
<protein>
    <submittedName>
        <fullName evidence="2">Uncharacterized protein conserved in bacteria</fullName>
    </submittedName>
</protein>
<dbReference type="GO" id="GO:0003677">
    <property type="term" value="F:DNA binding"/>
    <property type="evidence" value="ECO:0007669"/>
    <property type="project" value="InterPro"/>
</dbReference>
<organism evidence="2 4">
    <name type="scientific">Iodobacter fluviatilis</name>
    <dbReference type="NCBI Taxonomy" id="537"/>
    <lineage>
        <taxon>Bacteria</taxon>
        <taxon>Pseudomonadati</taxon>
        <taxon>Pseudomonadota</taxon>
        <taxon>Betaproteobacteria</taxon>
        <taxon>Neisseriales</taxon>
        <taxon>Chitinibacteraceae</taxon>
        <taxon>Iodobacter</taxon>
    </lineage>
</organism>
<dbReference type="InterPro" id="IPR011010">
    <property type="entry name" value="DNA_brk_join_enz"/>
</dbReference>
<dbReference type="SUPFAM" id="SSF56349">
    <property type="entry name" value="DNA breaking-rejoining enzymes"/>
    <property type="match status" value="1"/>
</dbReference>
<keyword evidence="5" id="KW-1185">Reference proteome</keyword>
<name>A0A377SSW9_9NEIS</name>
<evidence type="ECO:0000313" key="4">
    <source>
        <dbReference type="Proteomes" id="UP000255108"/>
    </source>
</evidence>
<sequence>MLNKYLDRLYLLIAEYRKQTLSQFEGADGKRADFDDLIWFYIDPNSGRKTRFLCGRHGAKGSGNAGNKPEFALPYPYSHLVKVWIIEVINEPISVGEKQARVSIARKLLSVMEGELYAQTDMIISGQSLPVLYEDRLRPFITFCLDKGLVRQPAIKGTFIKDRRDRTGNAEFDKNIMKLPPIESLIALGSIFTKVFKHVNEDGSEHKGEQVNITDAWIVTFALAGLASPSRLSAEVPVLPKQRLKTYAEGDGESVHYLDWIGSKGFQDNKTHVLGALAAEFEKAINFFFIKCEPIRILSRFYENPQLSLNALLGDFKVAEERKKVHLNFNKPPNLFTLGYVLGFYEIEDCVPILKSGVDLSSVHYVQRGQFFENKPINALTLSDRLSMSLTRKSTFSSLPFLFGYENLSKRIADDFSGALTATVGEIQDWWIEFFKRTILPEFPNAYTSSESSIRLADALFCLRGDWVYARHGGRGSGGKAFQASLFALVPLSSLGSLAGDKLTGTKLTLSIFEDYGFSRELAIRSHSLRHFGNTLADLSNIPHEIITAWSGRRSSEQTTTYIHTSHEERADRVRVILNKPENDSREIRVVAQEDLIQRINIPASITSTGICTQDLNVTPCDYLNDLVSQCFMCPEACYIAGDVKAIELFEKDCSYQKLRLEAVSIDRRLSVSQAMQRWYVTHSRNTYILSQLLNLMKTSQEGTVIRFSAKKYEFYLSNPQTKAISNTPCVLPDFDGLLHGLIENRSEEEGSNPNPQLQSLLSSFGLSEEGT</sequence>
<evidence type="ECO:0000313" key="5">
    <source>
        <dbReference type="Proteomes" id="UP000295794"/>
    </source>
</evidence>
<evidence type="ECO:0000313" key="2">
    <source>
        <dbReference type="EMBL" id="STR45164.1"/>
    </source>
</evidence>
<dbReference type="RefSeq" id="WP_115228860.1">
    <property type="nucleotide sequence ID" value="NZ_CAWOLO010000023.1"/>
</dbReference>
<dbReference type="Proteomes" id="UP000295794">
    <property type="component" value="Unassembled WGS sequence"/>
</dbReference>
<dbReference type="EMBL" id="SMBT01000023">
    <property type="protein sequence ID" value="TCU81308.1"/>
    <property type="molecule type" value="Genomic_DNA"/>
</dbReference>
<dbReference type="Gene3D" id="1.10.443.10">
    <property type="entry name" value="Intergrase catalytic core"/>
    <property type="match status" value="1"/>
</dbReference>
<keyword evidence="1" id="KW-0233">DNA recombination</keyword>
<evidence type="ECO:0000256" key="1">
    <source>
        <dbReference type="ARBA" id="ARBA00023172"/>
    </source>
</evidence>
<reference evidence="2 4" key="1">
    <citation type="submission" date="2018-06" db="EMBL/GenBank/DDBJ databases">
        <authorList>
            <consortium name="Pathogen Informatics"/>
            <person name="Doyle S."/>
        </authorList>
    </citation>
    <scope>NUCLEOTIDE SEQUENCE [LARGE SCALE GENOMIC DNA]</scope>
    <source>
        <strain evidence="2 4">NCTC11159</strain>
    </source>
</reference>
<dbReference type="GO" id="GO:0006310">
    <property type="term" value="P:DNA recombination"/>
    <property type="evidence" value="ECO:0007669"/>
    <property type="project" value="UniProtKB-KW"/>
</dbReference>
<reference evidence="3 5" key="2">
    <citation type="submission" date="2019-03" db="EMBL/GenBank/DDBJ databases">
        <title>Genomic Encyclopedia of Type Strains, Phase IV (KMG-IV): sequencing the most valuable type-strain genomes for metagenomic binning, comparative biology and taxonomic classification.</title>
        <authorList>
            <person name="Goeker M."/>
        </authorList>
    </citation>
    <scope>NUCLEOTIDE SEQUENCE [LARGE SCALE GENOMIC DNA]</scope>
    <source>
        <strain evidence="3 5">DSM 3764</strain>
    </source>
</reference>
<proteinExistence type="predicted"/>
<dbReference type="EMBL" id="UGHR01000003">
    <property type="protein sequence ID" value="STR45164.1"/>
    <property type="molecule type" value="Genomic_DNA"/>
</dbReference>
<dbReference type="Proteomes" id="UP000255108">
    <property type="component" value="Unassembled WGS sequence"/>
</dbReference>
<dbReference type="OrthoDB" id="6725579at2"/>
<evidence type="ECO:0000313" key="3">
    <source>
        <dbReference type="EMBL" id="TCU81308.1"/>
    </source>
</evidence>